<evidence type="ECO:0000256" key="5">
    <source>
        <dbReference type="ARBA" id="ARBA00023239"/>
    </source>
</evidence>
<dbReference type="HOGENOM" id="CLU_025574_4_0_11"/>
<reference evidence="9 10" key="1">
    <citation type="submission" date="2012-01" db="EMBL/GenBank/DDBJ databases">
        <title>The Genome Sequence of Scardovia inopinata F0304.</title>
        <authorList>
            <consortium name="The Broad Institute Genome Sequencing Platform"/>
            <person name="Earl A."/>
            <person name="Ward D."/>
            <person name="Feldgarden M."/>
            <person name="Gevers D."/>
            <person name="Izard J."/>
            <person name="Baranova O.V."/>
            <person name="Blanton J.M."/>
            <person name="Tanner A.C."/>
            <person name="Dewhirst F.E."/>
            <person name="Young S.K."/>
            <person name="Zeng Q."/>
            <person name="Gargeya S."/>
            <person name="Fitzgerald M."/>
            <person name="Haas B."/>
            <person name="Abouelleil A."/>
            <person name="Alvarado L."/>
            <person name="Arachchi H.M."/>
            <person name="Berlin A."/>
            <person name="Chapman S.B."/>
            <person name="Gearin G."/>
            <person name="Goldberg J."/>
            <person name="Griggs A."/>
            <person name="Gujja S."/>
            <person name="Hansen M."/>
            <person name="Heiman D."/>
            <person name="Howarth C."/>
            <person name="Larimer J."/>
            <person name="Lui A."/>
            <person name="MacDonald P.J."/>
            <person name="McCowen C."/>
            <person name="Montmayeur A."/>
            <person name="Murphy C."/>
            <person name="Neiman D."/>
            <person name="Pearson M."/>
            <person name="Priest M."/>
            <person name="Roberts A."/>
            <person name="Saif S."/>
            <person name="Shea T."/>
            <person name="Sisk P."/>
            <person name="Stolte C."/>
            <person name="Sykes S."/>
            <person name="Wortman J."/>
            <person name="Nusbaum C."/>
            <person name="Birren B."/>
        </authorList>
    </citation>
    <scope>NUCLEOTIDE SEQUENCE [LARGE SCALE GENOMIC DNA]</scope>
    <source>
        <strain evidence="9 10">F0304</strain>
    </source>
</reference>
<dbReference type="PANTHER" id="PTHR30518">
    <property type="entry name" value="ENDOLYTIC MUREIN TRANSGLYCOSYLASE"/>
    <property type="match status" value="1"/>
</dbReference>
<protein>
    <recommendedName>
        <fullName evidence="7">Endolytic murein transglycosylase</fullName>
        <ecNumber evidence="7">4.2.2.29</ecNumber>
    </recommendedName>
    <alternativeName>
        <fullName evidence="7">Peptidoglycan lytic transglycosylase</fullName>
    </alternativeName>
    <alternativeName>
        <fullName evidence="7">Peptidoglycan polymerization terminase</fullName>
    </alternativeName>
</protein>
<keyword evidence="2 7" id="KW-0812">Transmembrane</keyword>
<dbReference type="GO" id="GO:0005886">
    <property type="term" value="C:plasma membrane"/>
    <property type="evidence" value="ECO:0007669"/>
    <property type="project" value="UniProtKB-SubCell"/>
</dbReference>
<dbReference type="HAMAP" id="MF_02065">
    <property type="entry name" value="MltG"/>
    <property type="match status" value="1"/>
</dbReference>
<accession>W5IJ70</accession>
<dbReference type="eggNOG" id="COG1559">
    <property type="taxonomic scope" value="Bacteria"/>
</dbReference>
<comment type="function">
    <text evidence="7">Functions as a peptidoglycan terminase that cleaves nascent peptidoglycan strands endolytically to terminate their elongation.</text>
</comment>
<feature type="transmembrane region" description="Helical" evidence="7">
    <location>
        <begin position="57"/>
        <end position="78"/>
    </location>
</feature>
<keyword evidence="10" id="KW-1185">Reference proteome</keyword>
<evidence type="ECO:0000313" key="9">
    <source>
        <dbReference type="EMBL" id="EFG27049.2"/>
    </source>
</evidence>
<keyword evidence="6 7" id="KW-0961">Cell wall biogenesis/degradation</keyword>
<sequence>MTDEPDNSNDLMDFFSQDQEGSSSDQSQLDPPLPPTLRVKARREAAQRRKKKRIQGFFQALIALILIVGLIFTATIVVRGIKQAKKQQDTSLAVKDCSDYSGPGTDTVEFTVSRGEGSGKIAEDLVKAGVVKSSCAFNNAVSGAEASQSLQPGTFSLKKKMKASDVVAILVDPSKAKAILNIVQGDTVKKVIAKAAAASDHLTLADYQKVIDNKGKGILPAEAGGSFEGWLQEGTYEVKDATSAQAVLKKIVNARIDHLNSLNVPQGSKRETILIKASIAQAEVNRSDYYGKVVRVIENRLAKDMTLGMDTINAYGFGLDDASQLTKSQLADSSNAYNSRVHKGLPPTPISNPGDDAIKAAINPPAGNWLYFVTVNLDTGETKFTDNSKTFNTYVKEYQQWSAAHGE</sequence>
<evidence type="ECO:0000256" key="6">
    <source>
        <dbReference type="ARBA" id="ARBA00023316"/>
    </source>
</evidence>
<evidence type="ECO:0000256" key="4">
    <source>
        <dbReference type="ARBA" id="ARBA00023136"/>
    </source>
</evidence>
<keyword evidence="5 7" id="KW-0456">Lyase</keyword>
<dbReference type="Gene3D" id="3.30.1490.480">
    <property type="entry name" value="Endolytic murein transglycosylase"/>
    <property type="match status" value="1"/>
</dbReference>
<dbReference type="Pfam" id="PF02618">
    <property type="entry name" value="YceG"/>
    <property type="match status" value="1"/>
</dbReference>
<comment type="similarity">
    <text evidence="7">Belongs to the transglycosylase MltG family.</text>
</comment>
<feature type="region of interest" description="Disordered" evidence="8">
    <location>
        <begin position="1"/>
        <end position="35"/>
    </location>
</feature>
<evidence type="ECO:0000313" key="10">
    <source>
        <dbReference type="Proteomes" id="UP000005777"/>
    </source>
</evidence>
<organism evidence="9 10">
    <name type="scientific">Scardovia inopinata F0304</name>
    <dbReference type="NCBI Taxonomy" id="641146"/>
    <lineage>
        <taxon>Bacteria</taxon>
        <taxon>Bacillati</taxon>
        <taxon>Actinomycetota</taxon>
        <taxon>Actinomycetes</taxon>
        <taxon>Bifidobacteriales</taxon>
        <taxon>Bifidobacteriaceae</taxon>
        <taxon>Scardovia</taxon>
    </lineage>
</organism>
<comment type="catalytic activity">
    <reaction evidence="7">
        <text>a peptidoglycan chain = a peptidoglycan chain with N-acetyl-1,6-anhydromuramyl-[peptide] at the reducing end + a peptidoglycan chain with N-acetylglucosamine at the non-reducing end.</text>
        <dbReference type="EC" id="4.2.2.29"/>
    </reaction>
</comment>
<keyword evidence="3 7" id="KW-1133">Transmembrane helix</keyword>
<dbReference type="NCBIfam" id="TIGR00247">
    <property type="entry name" value="endolytic transglycosylase MltG"/>
    <property type="match status" value="1"/>
</dbReference>
<dbReference type="InterPro" id="IPR003770">
    <property type="entry name" value="MLTG-like"/>
</dbReference>
<dbReference type="Proteomes" id="UP000005777">
    <property type="component" value="Unassembled WGS sequence"/>
</dbReference>
<dbReference type="GO" id="GO:0009252">
    <property type="term" value="P:peptidoglycan biosynthetic process"/>
    <property type="evidence" value="ECO:0007669"/>
    <property type="project" value="UniProtKB-UniRule"/>
</dbReference>
<dbReference type="AlphaFoldDB" id="W5IJ70"/>
<evidence type="ECO:0000256" key="3">
    <source>
        <dbReference type="ARBA" id="ARBA00022989"/>
    </source>
</evidence>
<dbReference type="PANTHER" id="PTHR30518:SF2">
    <property type="entry name" value="ENDOLYTIC MUREIN TRANSGLYCOSYLASE"/>
    <property type="match status" value="1"/>
</dbReference>
<evidence type="ECO:0000256" key="8">
    <source>
        <dbReference type="SAM" id="MobiDB-lite"/>
    </source>
</evidence>
<comment type="subcellular location">
    <subcellularLocation>
        <location evidence="7">Cell membrane</location>
        <topology evidence="7">Single-pass membrane protein</topology>
    </subcellularLocation>
</comment>
<dbReference type="GO" id="GO:0071555">
    <property type="term" value="P:cell wall organization"/>
    <property type="evidence" value="ECO:0007669"/>
    <property type="project" value="UniProtKB-KW"/>
</dbReference>
<dbReference type="RefSeq" id="WP_040590570.1">
    <property type="nucleotide sequence ID" value="NZ_GG770225.1"/>
</dbReference>
<feature type="site" description="Important for catalytic activity" evidence="7">
    <location>
        <position position="283"/>
    </location>
</feature>
<dbReference type="EMBL" id="ADCX01000003">
    <property type="protein sequence ID" value="EFG27049.2"/>
    <property type="molecule type" value="Genomic_DNA"/>
</dbReference>
<proteinExistence type="inferred from homology"/>
<dbReference type="EC" id="4.2.2.29" evidence="7"/>
<evidence type="ECO:0000256" key="1">
    <source>
        <dbReference type="ARBA" id="ARBA00022475"/>
    </source>
</evidence>
<evidence type="ECO:0000256" key="2">
    <source>
        <dbReference type="ARBA" id="ARBA00022692"/>
    </source>
</evidence>
<gene>
    <name evidence="7" type="primary">mltG</name>
    <name evidence="9" type="ORF">HMPREF9020_00681</name>
</gene>
<comment type="caution">
    <text evidence="9">The sequence shown here is derived from an EMBL/GenBank/DDBJ whole genome shotgun (WGS) entry which is preliminary data.</text>
</comment>
<dbReference type="GO" id="GO:0008932">
    <property type="term" value="F:lytic endotransglycosylase activity"/>
    <property type="evidence" value="ECO:0007669"/>
    <property type="project" value="UniProtKB-UniRule"/>
</dbReference>
<keyword evidence="4 7" id="KW-0472">Membrane</keyword>
<name>W5IJ70_SCAIO</name>
<feature type="compositionally biased region" description="Low complexity" evidence="8">
    <location>
        <begin position="13"/>
        <end position="30"/>
    </location>
</feature>
<evidence type="ECO:0000256" key="7">
    <source>
        <dbReference type="HAMAP-Rule" id="MF_02065"/>
    </source>
</evidence>
<keyword evidence="1 7" id="KW-1003">Cell membrane</keyword>